<gene>
    <name evidence="1" type="ORF">M441DRAFT_133868</name>
</gene>
<name>A0A2T3ZHQ6_TRIA4</name>
<evidence type="ECO:0000313" key="2">
    <source>
        <dbReference type="Proteomes" id="UP000240493"/>
    </source>
</evidence>
<reference evidence="1 2" key="1">
    <citation type="submission" date="2016-07" db="EMBL/GenBank/DDBJ databases">
        <title>Multiple horizontal gene transfer events from other fungi enriched the ability of initially mycotrophic Trichoderma (Ascomycota) to feed on dead plant biomass.</title>
        <authorList>
            <consortium name="DOE Joint Genome Institute"/>
            <person name="Aerts A."/>
            <person name="Atanasova L."/>
            <person name="Chenthamara K."/>
            <person name="Zhang J."/>
            <person name="Grujic M."/>
            <person name="Henrissat B."/>
            <person name="Kuo A."/>
            <person name="Salamov A."/>
            <person name="Lipzen A."/>
            <person name="Labutti K."/>
            <person name="Barry K."/>
            <person name="Miao Y."/>
            <person name="Rahimi M.J."/>
            <person name="Shen Q."/>
            <person name="Grigoriev I.V."/>
            <person name="Kubicek C.P."/>
            <person name="Druzhinina I.S."/>
        </authorList>
    </citation>
    <scope>NUCLEOTIDE SEQUENCE [LARGE SCALE GENOMIC DNA]</scope>
    <source>
        <strain evidence="1 2">CBS 433.97</strain>
    </source>
</reference>
<dbReference type="EMBL" id="KZ679258">
    <property type="protein sequence ID" value="PTB44336.1"/>
    <property type="molecule type" value="Genomic_DNA"/>
</dbReference>
<accession>A0A2T3ZHQ6</accession>
<evidence type="ECO:0000313" key="1">
    <source>
        <dbReference type="EMBL" id="PTB44336.1"/>
    </source>
</evidence>
<protein>
    <submittedName>
        <fullName evidence="1">Uncharacterized protein</fullName>
    </submittedName>
</protein>
<keyword evidence="2" id="KW-1185">Reference proteome</keyword>
<dbReference type="Proteomes" id="UP000240493">
    <property type="component" value="Unassembled WGS sequence"/>
</dbReference>
<organism evidence="1 2">
    <name type="scientific">Trichoderma asperellum (strain ATCC 204424 / CBS 433.97 / NBRC 101777)</name>
    <dbReference type="NCBI Taxonomy" id="1042311"/>
    <lineage>
        <taxon>Eukaryota</taxon>
        <taxon>Fungi</taxon>
        <taxon>Dikarya</taxon>
        <taxon>Ascomycota</taxon>
        <taxon>Pezizomycotina</taxon>
        <taxon>Sordariomycetes</taxon>
        <taxon>Hypocreomycetidae</taxon>
        <taxon>Hypocreales</taxon>
        <taxon>Hypocreaceae</taxon>
        <taxon>Trichoderma</taxon>
    </lineage>
</organism>
<dbReference type="OrthoDB" id="10404661at2759"/>
<dbReference type="AlphaFoldDB" id="A0A2T3ZHQ6"/>
<proteinExistence type="predicted"/>
<sequence>SPVPTGISFGRASIEGSANVAFCRVNLVNDHFHGIGSRGLCPDLVIFWAAAPDTRLLMGSDDSWFFRSSLRGVEDSFSASFQLHHCTFDNFQQPLACILLAPHRRFGQPLDRLSGRDEIPNQVKRQEQAFGWPTELWDCTGLT</sequence>
<feature type="non-terminal residue" evidence="1">
    <location>
        <position position="1"/>
    </location>
</feature>